<dbReference type="OrthoDB" id="3543at2759"/>
<evidence type="ECO:0008006" key="5">
    <source>
        <dbReference type="Google" id="ProtNLM"/>
    </source>
</evidence>
<feature type="non-terminal residue" evidence="3">
    <location>
        <position position="1"/>
    </location>
</feature>
<evidence type="ECO:0000256" key="2">
    <source>
        <dbReference type="ARBA" id="ARBA00023239"/>
    </source>
</evidence>
<dbReference type="SUPFAM" id="SSF53800">
    <property type="entry name" value="Chelatase"/>
    <property type="match status" value="1"/>
</dbReference>
<keyword evidence="2" id="KW-0456">Lyase</keyword>
<dbReference type="InterPro" id="IPR002762">
    <property type="entry name" value="CbiX-like"/>
</dbReference>
<dbReference type="InParanoid" id="A0A1E7F7D3"/>
<dbReference type="Gene3D" id="3.40.50.1400">
    <property type="match status" value="1"/>
</dbReference>
<reference evidence="3 4" key="1">
    <citation type="submission" date="2016-09" db="EMBL/GenBank/DDBJ databases">
        <title>Extensive genetic diversity and differential bi-allelic expression allows diatom success in the polar Southern Ocean.</title>
        <authorList>
            <consortium name="DOE Joint Genome Institute"/>
            <person name="Mock T."/>
            <person name="Otillar R.P."/>
            <person name="Strauss J."/>
            <person name="Dupont C."/>
            <person name="Frickenhaus S."/>
            <person name="Maumus F."/>
            <person name="Mcmullan M."/>
            <person name="Sanges R."/>
            <person name="Schmutz J."/>
            <person name="Toseland A."/>
            <person name="Valas R."/>
            <person name="Veluchamy A."/>
            <person name="Ward B.J."/>
            <person name="Allen A."/>
            <person name="Barry K."/>
            <person name="Falciatore A."/>
            <person name="Ferrante M."/>
            <person name="Fortunato A.E."/>
            <person name="Gloeckner G."/>
            <person name="Gruber A."/>
            <person name="Hipkin R."/>
            <person name="Janech M."/>
            <person name="Kroth P."/>
            <person name="Leese F."/>
            <person name="Lindquist E."/>
            <person name="Lyon B.R."/>
            <person name="Martin J."/>
            <person name="Mayer C."/>
            <person name="Parker M."/>
            <person name="Quesneville H."/>
            <person name="Raymond J."/>
            <person name="Uhlig C."/>
            <person name="Valentin K.U."/>
            <person name="Worden A.Z."/>
            <person name="Armbrust E.V."/>
            <person name="Bowler C."/>
            <person name="Green B."/>
            <person name="Moulton V."/>
            <person name="Van Oosterhout C."/>
            <person name="Grigoriev I."/>
        </authorList>
    </citation>
    <scope>NUCLEOTIDE SEQUENCE [LARGE SCALE GENOMIC DNA]</scope>
    <source>
        <strain evidence="3 4">CCMP1102</strain>
    </source>
</reference>
<name>A0A1E7F7D3_9STRA</name>
<dbReference type="EMBL" id="KV784361">
    <property type="protein sequence ID" value="OEU14039.1"/>
    <property type="molecule type" value="Genomic_DNA"/>
</dbReference>
<dbReference type="Proteomes" id="UP000095751">
    <property type="component" value="Unassembled WGS sequence"/>
</dbReference>
<organism evidence="3 4">
    <name type="scientific">Fragilariopsis cylindrus CCMP1102</name>
    <dbReference type="NCBI Taxonomy" id="635003"/>
    <lineage>
        <taxon>Eukaryota</taxon>
        <taxon>Sar</taxon>
        <taxon>Stramenopiles</taxon>
        <taxon>Ochrophyta</taxon>
        <taxon>Bacillariophyta</taxon>
        <taxon>Bacillariophyceae</taxon>
        <taxon>Bacillariophycidae</taxon>
        <taxon>Bacillariales</taxon>
        <taxon>Bacillariaceae</taxon>
        <taxon>Fragilariopsis</taxon>
    </lineage>
</organism>
<evidence type="ECO:0000256" key="1">
    <source>
        <dbReference type="ARBA" id="ARBA00022723"/>
    </source>
</evidence>
<evidence type="ECO:0000313" key="3">
    <source>
        <dbReference type="EMBL" id="OEU14039.1"/>
    </source>
</evidence>
<proteinExistence type="predicted"/>
<dbReference type="PANTHER" id="PTHR33542">
    <property type="entry name" value="SIROHYDROCHLORIN FERROCHELATASE, CHLOROPLASTIC"/>
    <property type="match status" value="1"/>
</dbReference>
<gene>
    <name evidence="3" type="ORF">FRACYDRAFT_164171</name>
</gene>
<keyword evidence="4" id="KW-1185">Reference proteome</keyword>
<feature type="non-terminal residue" evidence="3">
    <location>
        <position position="86"/>
    </location>
</feature>
<dbReference type="CDD" id="cd03416">
    <property type="entry name" value="CbiX_SirB_N"/>
    <property type="match status" value="1"/>
</dbReference>
<dbReference type="GO" id="GO:0046872">
    <property type="term" value="F:metal ion binding"/>
    <property type="evidence" value="ECO:0007669"/>
    <property type="project" value="UniProtKB-KW"/>
</dbReference>
<dbReference type="KEGG" id="fcy:FRACYDRAFT_164171"/>
<dbReference type="AlphaFoldDB" id="A0A1E7F7D3"/>
<keyword evidence="1" id="KW-0479">Metal-binding</keyword>
<accession>A0A1E7F7D3</accession>
<sequence>GVLLMDHGSKKEKSNARLQAMANLYQLTKPTIIVLAAHMEIGTPSIHDGLTALKYMGVDEIICHPFFLSADGRHVKEDIPRIIGEA</sequence>
<dbReference type="Pfam" id="PF01903">
    <property type="entry name" value="CbiX"/>
    <property type="match status" value="1"/>
</dbReference>
<dbReference type="PANTHER" id="PTHR33542:SF3">
    <property type="entry name" value="SIROHYDROCHLORIN FERROCHELATASE, CHLOROPLASTIC"/>
    <property type="match status" value="1"/>
</dbReference>
<evidence type="ECO:0000313" key="4">
    <source>
        <dbReference type="Proteomes" id="UP000095751"/>
    </source>
</evidence>
<dbReference type="GO" id="GO:0016829">
    <property type="term" value="F:lyase activity"/>
    <property type="evidence" value="ECO:0007669"/>
    <property type="project" value="UniProtKB-KW"/>
</dbReference>
<protein>
    <recommendedName>
        <fullName evidence="5">Sirohydrochlorin cobaltochelatase</fullName>
    </recommendedName>
</protein>
<dbReference type="InterPro" id="IPR050963">
    <property type="entry name" value="Sirohydro_Cobaltochel/CbiX"/>
</dbReference>